<dbReference type="GO" id="GO:0009055">
    <property type="term" value="F:electron transfer activity"/>
    <property type="evidence" value="ECO:0007669"/>
    <property type="project" value="InterPro"/>
</dbReference>
<dbReference type="InterPro" id="IPR013039">
    <property type="entry name" value="DUF1588"/>
</dbReference>
<feature type="domain" description="DUF1587" evidence="4">
    <location>
        <begin position="89"/>
        <end position="151"/>
    </location>
</feature>
<dbReference type="GO" id="GO:0020037">
    <property type="term" value="F:heme binding"/>
    <property type="evidence" value="ECO:0007669"/>
    <property type="project" value="InterPro"/>
</dbReference>
<dbReference type="GO" id="GO:0046872">
    <property type="term" value="F:metal ion binding"/>
    <property type="evidence" value="ECO:0007669"/>
    <property type="project" value="UniProtKB-KW"/>
</dbReference>
<keyword evidence="1" id="KW-0479">Metal-binding</keyword>
<evidence type="ECO:0000259" key="3">
    <source>
        <dbReference type="Pfam" id="PF07624"/>
    </source>
</evidence>
<dbReference type="Pfam" id="PF13442">
    <property type="entry name" value="Cytochrome_CBB3"/>
    <property type="match status" value="1"/>
</dbReference>
<feature type="domain" description="DUF1592" evidence="6">
    <location>
        <begin position="412"/>
        <end position="539"/>
    </location>
</feature>
<evidence type="ECO:0000259" key="7">
    <source>
        <dbReference type="Pfam" id="PF07637"/>
    </source>
</evidence>
<protein>
    <recommendedName>
        <fullName evidence="10">DUF1592 domain-containing protein</fullName>
    </recommendedName>
</protein>
<dbReference type="AlphaFoldDB" id="D2DXV5"/>
<feature type="domain" description="DUF1595" evidence="7">
    <location>
        <begin position="336"/>
        <end position="398"/>
    </location>
</feature>
<evidence type="ECO:0000259" key="4">
    <source>
        <dbReference type="Pfam" id="PF07626"/>
    </source>
</evidence>
<dbReference type="EMBL" id="FJ872374">
    <property type="protein sequence ID" value="ACO70928.1"/>
    <property type="molecule type" value="Genomic_DNA"/>
</dbReference>
<accession>D2DXV5</accession>
<evidence type="ECO:0008006" key="10">
    <source>
        <dbReference type="Google" id="ProtNLM"/>
    </source>
</evidence>
<feature type="domain" description="DUF1585" evidence="3">
    <location>
        <begin position="669"/>
        <end position="742"/>
    </location>
</feature>
<evidence type="ECO:0000259" key="5">
    <source>
        <dbReference type="Pfam" id="PF07627"/>
    </source>
</evidence>
<feature type="domain" description="Cytochrome c" evidence="8">
    <location>
        <begin position="3"/>
        <end position="63"/>
    </location>
</feature>
<evidence type="ECO:0000259" key="8">
    <source>
        <dbReference type="Pfam" id="PF13442"/>
    </source>
</evidence>
<keyword evidence="2" id="KW-0408">Iron</keyword>
<dbReference type="Pfam" id="PF07637">
    <property type="entry name" value="PSD5"/>
    <property type="match status" value="1"/>
</dbReference>
<dbReference type="InterPro" id="IPR013043">
    <property type="entry name" value="DUF1595"/>
</dbReference>
<proteinExistence type="predicted"/>
<feature type="domain" description="DUF1588" evidence="5">
    <location>
        <begin position="558"/>
        <end position="656"/>
    </location>
</feature>
<dbReference type="Pfam" id="PF07624">
    <property type="entry name" value="PSD2"/>
    <property type="match status" value="1"/>
</dbReference>
<name>D2DXV5_9BACT</name>
<evidence type="ECO:0000256" key="1">
    <source>
        <dbReference type="ARBA" id="ARBA00022723"/>
    </source>
</evidence>
<evidence type="ECO:0000256" key="2">
    <source>
        <dbReference type="ARBA" id="ARBA00023004"/>
    </source>
</evidence>
<dbReference type="InterPro" id="IPR013042">
    <property type="entry name" value="DUF1592"/>
</dbReference>
<evidence type="ECO:0000259" key="6">
    <source>
        <dbReference type="Pfam" id="PF07631"/>
    </source>
</evidence>
<sequence>MAQKYCVSCHDADVKKGGLNLEPLLGEDIASHPVTWEKVLRKLNARQMPPIGKDRPDEAGYDRAASALTTELDEQAASHPAPGRTDTLRRLTRTEYQNAIRDLLALDIDAKTLLPPDESSHGFDNVTVGDLSPVLLERCITAAQKISHGAVGGVSREPDVETIRIRPDITQEDHVEGLPFGTRGGTLIHHTFPQDGAYDVQVLLMRDRNEVVEGLNGEHEMEVLLDRSSAASFTLQPPPGRKDYTKVDADLKKRVEVKAGLHDLGVTFVADGTPLLERLRQPYQASFNFHRHPRLSPAVFQVTITGPFAAKGPGDTPSRRRLFVATPKSSAEEDTCAHTILTTLMRRAWRRPVTEEDVSRVLKVYKTARQDHGADFNAGIEAALSAVLVSREFLFRTERDPAGLPPETPYPLSDLDLASRLSFFLWSSIPDDTLLDTAERGELHQPEVLEREARRMLADPRAESLVTNFADQWLYLRNLDSLTPDGRLFPDFDDNLRQAFRRETSLLFGSVMQEDRSVLDLLRTDRAWLNGRLAQHYGIPHVYGPRFREVTLPSGSERGGLLRQASILAVTSYATRTSPVIRGQWVLKNLLGSPPPPPPPDVPALEENTVSASLPMRERLAAHRANAACAGCHNLMDPVGFALENYDAIGRWRTTEEGRPVDATGGLPDGSTFSGAGGLEQGLLKRPDLFVGTLTEKLLTFALGRGIGPEDASAVRGIVRRAGKKDYRFSEIIVSIVTSPPFRMRTTP</sequence>
<organism evidence="9">
    <name type="scientific">uncultured Verrucomicrobiota bacterium</name>
    <dbReference type="NCBI Taxonomy" id="156588"/>
    <lineage>
        <taxon>Bacteria</taxon>
        <taxon>Pseudomonadati</taxon>
        <taxon>Verrucomicrobiota</taxon>
        <taxon>environmental samples</taxon>
    </lineage>
</organism>
<dbReference type="Pfam" id="PF07631">
    <property type="entry name" value="PSD4"/>
    <property type="match status" value="1"/>
</dbReference>
<dbReference type="InterPro" id="IPR011478">
    <property type="entry name" value="DUF1585"/>
</dbReference>
<dbReference type="Pfam" id="PF07627">
    <property type="entry name" value="PSCyt3"/>
    <property type="match status" value="1"/>
</dbReference>
<dbReference type="InterPro" id="IPR009056">
    <property type="entry name" value="Cyt_c-like_dom"/>
</dbReference>
<dbReference type="InterPro" id="IPR013036">
    <property type="entry name" value="DUF1587"/>
</dbReference>
<dbReference type="Pfam" id="PF07626">
    <property type="entry name" value="PSD3"/>
    <property type="match status" value="1"/>
</dbReference>
<evidence type="ECO:0000313" key="9">
    <source>
        <dbReference type="EMBL" id="ACO70928.1"/>
    </source>
</evidence>
<reference evidence="9" key="1">
    <citation type="journal article" date="2010" name="FEMS Microbiol. Ecol.">
        <title>Phylogenetic and metagenomic analysis of Verrucomicrobia in former agricultural grassland soil.</title>
        <authorList>
            <person name="Kielak A."/>
            <person name="Rodrigues J.L.M."/>
            <person name="Kuramae E.E."/>
            <person name="Chain P.S.G."/>
            <person name="van Veen J.A."/>
            <person name="Kowalchuk G.A."/>
        </authorList>
    </citation>
    <scope>NUCLEOTIDE SEQUENCE</scope>
</reference>